<accession>A0ABR1I292</accession>
<evidence type="ECO:0000256" key="2">
    <source>
        <dbReference type="ARBA" id="ARBA00022679"/>
    </source>
</evidence>
<dbReference type="InterPro" id="IPR044855">
    <property type="entry name" value="CoA-Trfase_III_dom3_sf"/>
</dbReference>
<dbReference type="PANTHER" id="PTHR48207:SF3">
    <property type="entry name" value="SUCCINATE--HYDROXYMETHYLGLUTARATE COA-TRANSFERASE"/>
    <property type="match status" value="1"/>
</dbReference>
<organism evidence="3 4">
    <name type="scientific">Neonectria magnoliae</name>
    <dbReference type="NCBI Taxonomy" id="2732573"/>
    <lineage>
        <taxon>Eukaryota</taxon>
        <taxon>Fungi</taxon>
        <taxon>Dikarya</taxon>
        <taxon>Ascomycota</taxon>
        <taxon>Pezizomycotina</taxon>
        <taxon>Sordariomycetes</taxon>
        <taxon>Hypocreomycetidae</taxon>
        <taxon>Hypocreales</taxon>
        <taxon>Nectriaceae</taxon>
        <taxon>Neonectria</taxon>
    </lineage>
</organism>
<keyword evidence="2" id="KW-0808">Transferase</keyword>
<dbReference type="EMBL" id="JAZAVK010000058">
    <property type="protein sequence ID" value="KAK7427038.1"/>
    <property type="molecule type" value="Genomic_DNA"/>
</dbReference>
<dbReference type="Pfam" id="PF02515">
    <property type="entry name" value="CoA_transf_3"/>
    <property type="match status" value="1"/>
</dbReference>
<proteinExistence type="inferred from homology"/>
<evidence type="ECO:0000313" key="4">
    <source>
        <dbReference type="Proteomes" id="UP001498421"/>
    </source>
</evidence>
<protein>
    <recommendedName>
        <fullName evidence="5">Formyl-CoA transferase</fullName>
    </recommendedName>
</protein>
<keyword evidence="4" id="KW-1185">Reference proteome</keyword>
<dbReference type="Gene3D" id="3.30.1540.10">
    <property type="entry name" value="formyl-coa transferase, domain 3"/>
    <property type="match status" value="1"/>
</dbReference>
<dbReference type="InterPro" id="IPR023606">
    <property type="entry name" value="CoA-Trfase_III_dom_1_sf"/>
</dbReference>
<reference evidence="3 4" key="1">
    <citation type="journal article" date="2025" name="Microbiol. Resour. Announc.">
        <title>Draft genome sequences for Neonectria magnoliae and Neonectria punicea, canker pathogens of Liriodendron tulipifera and Acer saccharum in West Virginia.</title>
        <authorList>
            <person name="Petronek H.M."/>
            <person name="Kasson M.T."/>
            <person name="Metheny A.M."/>
            <person name="Stauder C.M."/>
            <person name="Lovett B."/>
            <person name="Lynch S.C."/>
            <person name="Garnas J.R."/>
            <person name="Kasson L.R."/>
            <person name="Stajich J.E."/>
        </authorList>
    </citation>
    <scope>NUCLEOTIDE SEQUENCE [LARGE SCALE GENOMIC DNA]</scope>
    <source>
        <strain evidence="3 4">NRRL 64651</strain>
    </source>
</reference>
<dbReference type="InterPro" id="IPR050483">
    <property type="entry name" value="CoA-transferase_III_domain"/>
</dbReference>
<evidence type="ECO:0008006" key="5">
    <source>
        <dbReference type="Google" id="ProtNLM"/>
    </source>
</evidence>
<dbReference type="Gene3D" id="3.40.50.10540">
    <property type="entry name" value="Crotonobetainyl-coa:carnitine coa-transferase, domain 1"/>
    <property type="match status" value="1"/>
</dbReference>
<dbReference type="InterPro" id="IPR003673">
    <property type="entry name" value="CoA-Trfase_fam_III"/>
</dbReference>
<gene>
    <name evidence="3" type="ORF">QQZ08_006465</name>
</gene>
<dbReference type="Proteomes" id="UP001498421">
    <property type="component" value="Unassembled WGS sequence"/>
</dbReference>
<name>A0ABR1I292_9HYPO</name>
<comment type="similarity">
    <text evidence="1">Belongs to the CoA-transferase III family.</text>
</comment>
<dbReference type="SUPFAM" id="SSF89796">
    <property type="entry name" value="CoA-transferase family III (CaiB/BaiF)"/>
    <property type="match status" value="1"/>
</dbReference>
<sequence>MLPLDYPYGPFATSGGGSVMLGVQNEREWANLCAKVLGNADLAQDERFVNNTLRVKNRNALKAIILEAFADKKAEEVLARLDKTGIANAKVNDMQGVWDHHRLRVRGRWTEIDTPAGKVPALLLPGVKGTDAVRMDAVPALGQHNEAIFAELGFPSVDGLVQKEE</sequence>
<evidence type="ECO:0000313" key="3">
    <source>
        <dbReference type="EMBL" id="KAK7427038.1"/>
    </source>
</evidence>
<dbReference type="PANTHER" id="PTHR48207">
    <property type="entry name" value="SUCCINATE--HYDROXYMETHYLGLUTARATE COA-TRANSFERASE"/>
    <property type="match status" value="1"/>
</dbReference>
<comment type="caution">
    <text evidence="3">The sequence shown here is derived from an EMBL/GenBank/DDBJ whole genome shotgun (WGS) entry which is preliminary data.</text>
</comment>
<evidence type="ECO:0000256" key="1">
    <source>
        <dbReference type="ARBA" id="ARBA00008383"/>
    </source>
</evidence>